<proteinExistence type="predicted"/>
<dbReference type="EMBL" id="AOEX01000103">
    <property type="protein sequence ID" value="EME51294.1"/>
    <property type="molecule type" value="Genomic_DNA"/>
</dbReference>
<sequence>MHNETKVVSARSQARSKLSERRAELLKRISDNQRDLERALAALEKVGKAATRRDAVIAKATEEFEKKKAVAELAAGKSLAKVAARGETATSIAELADLDVAMVRRLVKQAEETGDSTVDSQASANGSSESAASTPTAAPATESTPTAVVAASGA</sequence>
<evidence type="ECO:0000313" key="2">
    <source>
        <dbReference type="EMBL" id="EME51294.1"/>
    </source>
</evidence>
<name>M2YSJ7_9NOCA</name>
<keyword evidence="3" id="KW-1185">Reference proteome</keyword>
<evidence type="ECO:0000256" key="1">
    <source>
        <dbReference type="SAM" id="MobiDB-lite"/>
    </source>
</evidence>
<dbReference type="Proteomes" id="UP000011731">
    <property type="component" value="Unassembled WGS sequence"/>
</dbReference>
<feature type="region of interest" description="Disordered" evidence="1">
    <location>
        <begin position="110"/>
        <end position="154"/>
    </location>
</feature>
<protein>
    <submittedName>
        <fullName evidence="2">Uncharacterized protein</fullName>
    </submittedName>
</protein>
<evidence type="ECO:0000313" key="3">
    <source>
        <dbReference type="Proteomes" id="UP000011731"/>
    </source>
</evidence>
<dbReference type="AlphaFoldDB" id="M2YSJ7"/>
<reference evidence="2 3" key="1">
    <citation type="journal article" date="2013" name="Genome Announc.">
        <title>Draft Genome Sequence of Rhodococcus ruber Strain BKS 20-38.</title>
        <authorList>
            <person name="Bala M."/>
            <person name="Kumar S."/>
            <person name="Raghava G.P."/>
            <person name="Mayilraj S."/>
        </authorList>
    </citation>
    <scope>NUCLEOTIDE SEQUENCE [LARGE SCALE GENOMIC DNA]</scope>
    <source>
        <strain evidence="2 3">BKS 20-38</strain>
    </source>
</reference>
<comment type="caution">
    <text evidence="2">The sequence shown here is derived from an EMBL/GenBank/DDBJ whole genome shotgun (WGS) entry which is preliminary data.</text>
</comment>
<accession>M2YSJ7</accession>
<feature type="compositionally biased region" description="Low complexity" evidence="1">
    <location>
        <begin position="120"/>
        <end position="154"/>
    </location>
</feature>
<dbReference type="PATRIC" id="fig|1278076.4.peg.5383"/>
<organism evidence="2 3">
    <name type="scientific">Rhodococcus ruber BKS 20-38</name>
    <dbReference type="NCBI Taxonomy" id="1278076"/>
    <lineage>
        <taxon>Bacteria</taxon>
        <taxon>Bacillati</taxon>
        <taxon>Actinomycetota</taxon>
        <taxon>Actinomycetes</taxon>
        <taxon>Mycobacteriales</taxon>
        <taxon>Nocardiaceae</taxon>
        <taxon>Rhodococcus</taxon>
    </lineage>
</organism>
<gene>
    <name evidence="2" type="ORF">G352_26227</name>
</gene>